<feature type="domain" description="Major facilitator superfamily (MFS) profile" evidence="8">
    <location>
        <begin position="14"/>
        <end position="400"/>
    </location>
</feature>
<evidence type="ECO:0000256" key="4">
    <source>
        <dbReference type="ARBA" id="ARBA00022692"/>
    </source>
</evidence>
<evidence type="ECO:0000256" key="7">
    <source>
        <dbReference type="SAM" id="Phobius"/>
    </source>
</evidence>
<feature type="transmembrane region" description="Helical" evidence="7">
    <location>
        <begin position="371"/>
        <end position="395"/>
    </location>
</feature>
<dbReference type="NCBIfam" id="NF003477">
    <property type="entry name" value="PRK05122.1"/>
    <property type="match status" value="1"/>
</dbReference>
<accession>A0A511XP62</accession>
<dbReference type="OrthoDB" id="322544at2"/>
<feature type="transmembrane region" description="Helical" evidence="7">
    <location>
        <begin position="150"/>
        <end position="174"/>
    </location>
</feature>
<dbReference type="InterPro" id="IPR020846">
    <property type="entry name" value="MFS_dom"/>
</dbReference>
<gene>
    <name evidence="9" type="ORF">AOE01nite_29740</name>
</gene>
<keyword evidence="10" id="KW-1185">Reference proteome</keyword>
<evidence type="ECO:0000256" key="6">
    <source>
        <dbReference type="ARBA" id="ARBA00023136"/>
    </source>
</evidence>
<keyword evidence="5 7" id="KW-1133">Transmembrane helix</keyword>
<dbReference type="InterPro" id="IPR011701">
    <property type="entry name" value="MFS"/>
</dbReference>
<feature type="transmembrane region" description="Helical" evidence="7">
    <location>
        <begin position="344"/>
        <end position="365"/>
    </location>
</feature>
<evidence type="ECO:0000256" key="1">
    <source>
        <dbReference type="ARBA" id="ARBA00004651"/>
    </source>
</evidence>
<dbReference type="RefSeq" id="WP_146891781.1">
    <property type="nucleotide sequence ID" value="NZ_BJYG01000052.1"/>
</dbReference>
<feature type="transmembrane region" description="Helical" evidence="7">
    <location>
        <begin position="20"/>
        <end position="44"/>
    </location>
</feature>
<dbReference type="PROSITE" id="PS50850">
    <property type="entry name" value="MFS"/>
    <property type="match status" value="1"/>
</dbReference>
<feature type="transmembrane region" description="Helical" evidence="7">
    <location>
        <begin position="85"/>
        <end position="105"/>
    </location>
</feature>
<organism evidence="9 10">
    <name type="scientific">Acetobacter oeni</name>
    <dbReference type="NCBI Taxonomy" id="304077"/>
    <lineage>
        <taxon>Bacteria</taxon>
        <taxon>Pseudomonadati</taxon>
        <taxon>Pseudomonadota</taxon>
        <taxon>Alphaproteobacteria</taxon>
        <taxon>Acetobacterales</taxon>
        <taxon>Acetobacteraceae</taxon>
        <taxon>Acetobacter</taxon>
    </lineage>
</organism>
<feature type="transmembrane region" description="Helical" evidence="7">
    <location>
        <begin position="255"/>
        <end position="276"/>
    </location>
</feature>
<dbReference type="Proteomes" id="UP000321746">
    <property type="component" value="Unassembled WGS sequence"/>
</dbReference>
<keyword evidence="6 7" id="KW-0472">Membrane</keyword>
<protein>
    <submittedName>
        <fullName evidence="9">MFS transporter</fullName>
    </submittedName>
</protein>
<dbReference type="PANTHER" id="PTHR23517:SF13">
    <property type="entry name" value="MAJOR FACILITATOR SUPERFAMILY MFS_1"/>
    <property type="match status" value="1"/>
</dbReference>
<comment type="caution">
    <text evidence="9">The sequence shown here is derived from an EMBL/GenBank/DDBJ whole genome shotgun (WGS) entry which is preliminary data.</text>
</comment>
<feature type="transmembrane region" description="Helical" evidence="7">
    <location>
        <begin position="50"/>
        <end position="73"/>
    </location>
</feature>
<sequence>MTEISRRISETTSSATLRILPIVLFNLVCYIVIGLEMAVVPLFVHRVLGYGTVLAGFAVSAQYLATLATRTWAGNRIDTTGARGVVVTGLLVGGLSSLLLVAAAQTTTIPLLSLLLVLSGRFLLGFSESWVAVGVIIWNIYRAGAERTALVISLNGVTSYGGIALGAPVATMIFSYSGLMGGLTGVGLLASVIMLACVPLAVRHETTQPAPKAKAPSFMEVIHAVMPFGVALAAGSVGFGAIASCLALYFDAEQWSGAATALALFGILFVMTRFFFSHMIGRIGGARVAMISMATEALGLFTLAWGHTPLMANLGAALTGVGFSLVFPALGVEAVGRLGPANRGAALGGFSVFLDLAIGVSGPGLGMIIPLWGFPMLFIVAALFSVLGVALSFILKPKRKMA</sequence>
<keyword evidence="3" id="KW-1003">Cell membrane</keyword>
<evidence type="ECO:0000259" key="8">
    <source>
        <dbReference type="PROSITE" id="PS50850"/>
    </source>
</evidence>
<feature type="transmembrane region" description="Helical" evidence="7">
    <location>
        <begin position="288"/>
        <end position="306"/>
    </location>
</feature>
<proteinExistence type="predicted"/>
<dbReference type="GO" id="GO:0022857">
    <property type="term" value="F:transmembrane transporter activity"/>
    <property type="evidence" value="ECO:0007669"/>
    <property type="project" value="InterPro"/>
</dbReference>
<keyword evidence="2" id="KW-0813">Transport</keyword>
<dbReference type="SUPFAM" id="SSF103473">
    <property type="entry name" value="MFS general substrate transporter"/>
    <property type="match status" value="1"/>
</dbReference>
<feature type="transmembrane region" description="Helical" evidence="7">
    <location>
        <begin position="111"/>
        <end position="138"/>
    </location>
</feature>
<evidence type="ECO:0000313" key="9">
    <source>
        <dbReference type="EMBL" id="GEN64750.1"/>
    </source>
</evidence>
<dbReference type="EMBL" id="BJYG01000052">
    <property type="protein sequence ID" value="GEN64750.1"/>
    <property type="molecule type" value="Genomic_DNA"/>
</dbReference>
<evidence type="ECO:0000256" key="5">
    <source>
        <dbReference type="ARBA" id="ARBA00022989"/>
    </source>
</evidence>
<dbReference type="PANTHER" id="PTHR23517">
    <property type="entry name" value="RESISTANCE PROTEIN MDTM, PUTATIVE-RELATED-RELATED"/>
    <property type="match status" value="1"/>
</dbReference>
<dbReference type="Gene3D" id="1.20.1250.20">
    <property type="entry name" value="MFS general substrate transporter like domains"/>
    <property type="match status" value="1"/>
</dbReference>
<reference evidence="9 10" key="1">
    <citation type="submission" date="2019-07" db="EMBL/GenBank/DDBJ databases">
        <title>Whole genome shotgun sequence of Acetobacter oeni NBRC 105207.</title>
        <authorList>
            <person name="Hosoyama A."/>
            <person name="Uohara A."/>
            <person name="Ohji S."/>
            <person name="Ichikawa N."/>
        </authorList>
    </citation>
    <scope>NUCLEOTIDE SEQUENCE [LARGE SCALE GENOMIC DNA]</scope>
    <source>
        <strain evidence="9 10">NBRC 105207</strain>
    </source>
</reference>
<feature type="transmembrane region" description="Helical" evidence="7">
    <location>
        <begin position="312"/>
        <end position="332"/>
    </location>
</feature>
<feature type="transmembrane region" description="Helical" evidence="7">
    <location>
        <begin position="180"/>
        <end position="202"/>
    </location>
</feature>
<dbReference type="GO" id="GO:0005886">
    <property type="term" value="C:plasma membrane"/>
    <property type="evidence" value="ECO:0007669"/>
    <property type="project" value="UniProtKB-SubCell"/>
</dbReference>
<comment type="subcellular location">
    <subcellularLocation>
        <location evidence="1">Cell membrane</location>
        <topology evidence="1">Multi-pass membrane protein</topology>
    </subcellularLocation>
</comment>
<name>A0A511XP62_9PROT</name>
<evidence type="ECO:0000313" key="10">
    <source>
        <dbReference type="Proteomes" id="UP000321746"/>
    </source>
</evidence>
<dbReference type="Pfam" id="PF07690">
    <property type="entry name" value="MFS_1"/>
    <property type="match status" value="1"/>
</dbReference>
<keyword evidence="4 7" id="KW-0812">Transmembrane</keyword>
<feature type="transmembrane region" description="Helical" evidence="7">
    <location>
        <begin position="222"/>
        <end position="249"/>
    </location>
</feature>
<evidence type="ECO:0000256" key="3">
    <source>
        <dbReference type="ARBA" id="ARBA00022475"/>
    </source>
</evidence>
<dbReference type="AlphaFoldDB" id="A0A511XP62"/>
<dbReference type="InterPro" id="IPR050171">
    <property type="entry name" value="MFS_Transporters"/>
</dbReference>
<evidence type="ECO:0000256" key="2">
    <source>
        <dbReference type="ARBA" id="ARBA00022448"/>
    </source>
</evidence>
<dbReference type="InterPro" id="IPR036259">
    <property type="entry name" value="MFS_trans_sf"/>
</dbReference>